<name>A0A410Q888_9FIRM</name>
<evidence type="ECO:0000256" key="7">
    <source>
        <dbReference type="SAM" id="Phobius"/>
    </source>
</evidence>
<keyword evidence="3" id="KW-1003">Cell membrane</keyword>
<evidence type="ECO:0000256" key="5">
    <source>
        <dbReference type="ARBA" id="ARBA00022989"/>
    </source>
</evidence>
<comment type="subcellular location">
    <subcellularLocation>
        <location evidence="1">Cell membrane</location>
        <topology evidence="1">Multi-pass membrane protein</topology>
    </subcellularLocation>
</comment>
<feature type="transmembrane region" description="Helical" evidence="7">
    <location>
        <begin position="12"/>
        <end position="31"/>
    </location>
</feature>
<evidence type="ECO:0000256" key="1">
    <source>
        <dbReference type="ARBA" id="ARBA00004651"/>
    </source>
</evidence>
<protein>
    <submittedName>
        <fullName evidence="9">MFS transporter</fullName>
    </submittedName>
</protein>
<sequence length="411" mass="45532">MINMESKKRFTPAVTVILLFGIISLLGDVVYESARSVNSQYLNLLGVSAAKVGLVFGIGEFLGYFLRLIAGVWSDKSGKYWMFMFVGYGMLLVVPFMGFTMNWNILVVLILMERIGKALRNPAKDTVLSCVAENQVGVGFAFGLQEALDQIGAFAGPLIFTAVFYFTGKNGIVQYQIGYKWLFIAVIFLMLFLTYAYRRVKRDELIPAVAKREFQTEKLKPIFWIYTAFTFFCTLGFVNFSVIGYHLKDKGLMSDGNITLLYSVAMIVDAVTALFIGKAYDRIKAKTGKKTGGLLVLAAIPFITLLLPFLTLSGSIPLIIAGMMIFGIIMGTHETVMRSAIADITPFHKRGTSYGVFNTAYGLALFGGSALMGWVYDLNQTGIIIAFTGVSEVIAVLFYFMMNRMVKTSQL</sequence>
<keyword evidence="2" id="KW-0813">Transport</keyword>
<feature type="transmembrane region" description="Helical" evidence="7">
    <location>
        <begin position="222"/>
        <end position="247"/>
    </location>
</feature>
<feature type="domain" description="Major facilitator superfamily (MFS) profile" evidence="8">
    <location>
        <begin position="222"/>
        <end position="411"/>
    </location>
</feature>
<dbReference type="PANTHER" id="PTHR42688">
    <property type="entry name" value="CONSERVED PROTEIN"/>
    <property type="match status" value="1"/>
</dbReference>
<evidence type="ECO:0000259" key="8">
    <source>
        <dbReference type="PROSITE" id="PS50850"/>
    </source>
</evidence>
<accession>A0A410Q888</accession>
<organism evidence="9 10">
    <name type="scientific">Acidilutibacter cellobiosedens</name>
    <dbReference type="NCBI Taxonomy" id="2507161"/>
    <lineage>
        <taxon>Bacteria</taxon>
        <taxon>Bacillati</taxon>
        <taxon>Bacillota</taxon>
        <taxon>Tissierellia</taxon>
        <taxon>Tissierellales</taxon>
        <taxon>Acidilutibacteraceae</taxon>
        <taxon>Acidilutibacter</taxon>
    </lineage>
</organism>
<feature type="transmembrane region" description="Helical" evidence="7">
    <location>
        <begin position="52"/>
        <end position="74"/>
    </location>
</feature>
<dbReference type="PANTHER" id="PTHR42688:SF1">
    <property type="entry name" value="BLR5212 PROTEIN"/>
    <property type="match status" value="1"/>
</dbReference>
<gene>
    <name evidence="9" type="ORF">EQM13_00580</name>
</gene>
<evidence type="ECO:0000256" key="3">
    <source>
        <dbReference type="ARBA" id="ARBA00022475"/>
    </source>
</evidence>
<feature type="transmembrane region" description="Helical" evidence="7">
    <location>
        <begin position="80"/>
        <end position="111"/>
    </location>
</feature>
<dbReference type="EMBL" id="CP035282">
    <property type="protein sequence ID" value="QAT60172.1"/>
    <property type="molecule type" value="Genomic_DNA"/>
</dbReference>
<feature type="transmembrane region" description="Helical" evidence="7">
    <location>
        <begin position="151"/>
        <end position="167"/>
    </location>
</feature>
<dbReference type="KEGG" id="spoa:EQM13_00580"/>
<dbReference type="Gene3D" id="1.20.1250.20">
    <property type="entry name" value="MFS general substrate transporter like domains"/>
    <property type="match status" value="2"/>
</dbReference>
<dbReference type="GO" id="GO:0022857">
    <property type="term" value="F:transmembrane transporter activity"/>
    <property type="evidence" value="ECO:0007669"/>
    <property type="project" value="InterPro"/>
</dbReference>
<keyword evidence="4 7" id="KW-0812">Transmembrane</keyword>
<evidence type="ECO:0000256" key="4">
    <source>
        <dbReference type="ARBA" id="ARBA00022692"/>
    </source>
</evidence>
<feature type="transmembrane region" description="Helical" evidence="7">
    <location>
        <begin position="179"/>
        <end position="197"/>
    </location>
</feature>
<feature type="transmembrane region" description="Helical" evidence="7">
    <location>
        <begin position="292"/>
        <end position="310"/>
    </location>
</feature>
<dbReference type="AlphaFoldDB" id="A0A410Q888"/>
<keyword evidence="5 7" id="KW-1133">Transmembrane helix</keyword>
<dbReference type="GO" id="GO:0005886">
    <property type="term" value="C:plasma membrane"/>
    <property type="evidence" value="ECO:0007669"/>
    <property type="project" value="UniProtKB-SubCell"/>
</dbReference>
<evidence type="ECO:0000313" key="10">
    <source>
        <dbReference type="Proteomes" id="UP000287969"/>
    </source>
</evidence>
<feature type="transmembrane region" description="Helical" evidence="7">
    <location>
        <begin position="382"/>
        <end position="402"/>
    </location>
</feature>
<keyword evidence="10" id="KW-1185">Reference proteome</keyword>
<dbReference type="InterPro" id="IPR052425">
    <property type="entry name" value="Uncharacterized_MFS-type"/>
</dbReference>
<dbReference type="InterPro" id="IPR011701">
    <property type="entry name" value="MFS"/>
</dbReference>
<reference evidence="10" key="1">
    <citation type="submission" date="2019-01" db="EMBL/GenBank/DDBJ databases">
        <title>Draft genomes of a novel of Sporanaerobacter strains.</title>
        <authorList>
            <person name="Ma S."/>
        </authorList>
    </citation>
    <scope>NUCLEOTIDE SEQUENCE [LARGE SCALE GENOMIC DNA]</scope>
    <source>
        <strain evidence="10">NJN-17</strain>
    </source>
</reference>
<proteinExistence type="predicted"/>
<dbReference type="PROSITE" id="PS50850">
    <property type="entry name" value="MFS"/>
    <property type="match status" value="1"/>
</dbReference>
<dbReference type="OrthoDB" id="9803985at2"/>
<dbReference type="CDD" id="cd17370">
    <property type="entry name" value="MFS_MJ1317_like"/>
    <property type="match status" value="1"/>
</dbReference>
<dbReference type="InterPro" id="IPR036259">
    <property type="entry name" value="MFS_trans_sf"/>
</dbReference>
<feature type="transmembrane region" description="Helical" evidence="7">
    <location>
        <begin position="354"/>
        <end position="376"/>
    </location>
</feature>
<dbReference type="SUPFAM" id="SSF103473">
    <property type="entry name" value="MFS general substrate transporter"/>
    <property type="match status" value="1"/>
</dbReference>
<dbReference type="InterPro" id="IPR020846">
    <property type="entry name" value="MFS_dom"/>
</dbReference>
<keyword evidence="6 7" id="KW-0472">Membrane</keyword>
<evidence type="ECO:0000256" key="6">
    <source>
        <dbReference type="ARBA" id="ARBA00023136"/>
    </source>
</evidence>
<evidence type="ECO:0000256" key="2">
    <source>
        <dbReference type="ARBA" id="ARBA00022448"/>
    </source>
</evidence>
<dbReference type="Proteomes" id="UP000287969">
    <property type="component" value="Chromosome"/>
</dbReference>
<evidence type="ECO:0000313" key="9">
    <source>
        <dbReference type="EMBL" id="QAT60172.1"/>
    </source>
</evidence>
<feature type="transmembrane region" description="Helical" evidence="7">
    <location>
        <begin position="316"/>
        <end position="333"/>
    </location>
</feature>
<feature type="transmembrane region" description="Helical" evidence="7">
    <location>
        <begin position="259"/>
        <end position="280"/>
    </location>
</feature>
<dbReference type="Pfam" id="PF07690">
    <property type="entry name" value="MFS_1"/>
    <property type="match status" value="1"/>
</dbReference>